<dbReference type="Pfam" id="PF03732">
    <property type="entry name" value="Retrotrans_gag"/>
    <property type="match status" value="1"/>
</dbReference>
<dbReference type="PANTHER" id="PTHR33240">
    <property type="entry name" value="OS08G0508500 PROTEIN"/>
    <property type="match status" value="1"/>
</dbReference>
<dbReference type="InterPro" id="IPR005162">
    <property type="entry name" value="Retrotrans_gag_dom"/>
</dbReference>
<reference evidence="2" key="1">
    <citation type="submission" date="2023-07" db="EMBL/GenBank/DDBJ databases">
        <title>draft genome sequence of fig (Ficus carica).</title>
        <authorList>
            <person name="Takahashi T."/>
            <person name="Nishimura K."/>
        </authorList>
    </citation>
    <scope>NUCLEOTIDE SEQUENCE</scope>
</reference>
<dbReference type="Proteomes" id="UP001187192">
    <property type="component" value="Unassembled WGS sequence"/>
</dbReference>
<keyword evidence="3" id="KW-1185">Reference proteome</keyword>
<evidence type="ECO:0000313" key="3">
    <source>
        <dbReference type="Proteomes" id="UP001187192"/>
    </source>
</evidence>
<organism evidence="2 3">
    <name type="scientific">Ficus carica</name>
    <name type="common">Common fig</name>
    <dbReference type="NCBI Taxonomy" id="3494"/>
    <lineage>
        <taxon>Eukaryota</taxon>
        <taxon>Viridiplantae</taxon>
        <taxon>Streptophyta</taxon>
        <taxon>Embryophyta</taxon>
        <taxon>Tracheophyta</taxon>
        <taxon>Spermatophyta</taxon>
        <taxon>Magnoliopsida</taxon>
        <taxon>eudicotyledons</taxon>
        <taxon>Gunneridae</taxon>
        <taxon>Pentapetalae</taxon>
        <taxon>rosids</taxon>
        <taxon>fabids</taxon>
        <taxon>Rosales</taxon>
        <taxon>Moraceae</taxon>
        <taxon>Ficeae</taxon>
        <taxon>Ficus</taxon>
    </lineage>
</organism>
<name>A0AA88A2E0_FICCA</name>
<evidence type="ECO:0000313" key="2">
    <source>
        <dbReference type="EMBL" id="GMN45047.1"/>
    </source>
</evidence>
<feature type="domain" description="Retrotransposon gag" evidence="1">
    <location>
        <begin position="49"/>
        <end position="130"/>
    </location>
</feature>
<accession>A0AA88A2E0</accession>
<comment type="caution">
    <text evidence="2">The sequence shown here is derived from an EMBL/GenBank/DDBJ whole genome shotgun (WGS) entry which is preliminary data.</text>
</comment>
<gene>
    <name evidence="2" type="ORF">TIFTF001_014248</name>
</gene>
<dbReference type="AlphaFoldDB" id="A0AA88A2E0"/>
<proteinExistence type="predicted"/>
<protein>
    <recommendedName>
        <fullName evidence="1">Retrotransposon gag domain-containing protein</fullName>
    </recommendedName>
</protein>
<evidence type="ECO:0000259" key="1">
    <source>
        <dbReference type="Pfam" id="PF03732"/>
    </source>
</evidence>
<sequence length="337" mass="38486">MVTAYVRWVVTNSFYPSHFDWSLDPCLVDLHGPSKYSATTAILLSSSDRSIQPTASHLRCVTSFKELIKTFLENYSINIYIGTTHEELLSIVQEPGESLRSFVKRFSKDVVEIPNCNDIVDLLAFKRGLTPNLSFLNEICNRKSRTIAEALALAQGLIDCEYFSKTPHAEGHSLDQCGRDNVRWLGKIMNSPNRKTMDQFCKFHKKHGHQTVDYKALRYEIVELLKRGHLKEFLSEKGRQHMESPKIGLNQRLGFISQKHIKKVSIPPPDYLPSDSLIDHIISFHKKEATKLCRSHDDALVIMLPIANRQVRRILVDNGSSTDILFLTALKEMDMSE</sequence>
<dbReference type="PANTHER" id="PTHR33240:SF8">
    <property type="entry name" value="OS03G0439900 PROTEIN"/>
    <property type="match status" value="1"/>
</dbReference>
<dbReference type="EMBL" id="BTGU01000019">
    <property type="protein sequence ID" value="GMN45047.1"/>
    <property type="molecule type" value="Genomic_DNA"/>
</dbReference>